<dbReference type="SUPFAM" id="SSF53098">
    <property type="entry name" value="Ribonuclease H-like"/>
    <property type="match status" value="1"/>
</dbReference>
<evidence type="ECO:0000313" key="2">
    <source>
        <dbReference type="EMBL" id="KAL0463326.1"/>
    </source>
</evidence>
<dbReference type="PANTHER" id="PTHR48475:SF2">
    <property type="entry name" value="RIBONUCLEASE H"/>
    <property type="match status" value="1"/>
</dbReference>
<protein>
    <recommendedName>
        <fullName evidence="1">RNase H type-1 domain-containing protein</fullName>
    </recommendedName>
</protein>
<dbReference type="Gene3D" id="3.30.420.10">
    <property type="entry name" value="Ribonuclease H-like superfamily/Ribonuclease H"/>
    <property type="match status" value="1"/>
</dbReference>
<organism evidence="2">
    <name type="scientific">Sesamum latifolium</name>
    <dbReference type="NCBI Taxonomy" id="2727402"/>
    <lineage>
        <taxon>Eukaryota</taxon>
        <taxon>Viridiplantae</taxon>
        <taxon>Streptophyta</taxon>
        <taxon>Embryophyta</taxon>
        <taxon>Tracheophyta</taxon>
        <taxon>Spermatophyta</taxon>
        <taxon>Magnoliopsida</taxon>
        <taxon>eudicotyledons</taxon>
        <taxon>Gunneridae</taxon>
        <taxon>Pentapetalae</taxon>
        <taxon>asterids</taxon>
        <taxon>lamiids</taxon>
        <taxon>Lamiales</taxon>
        <taxon>Pedaliaceae</taxon>
        <taxon>Sesamum</taxon>
    </lineage>
</organism>
<gene>
    <name evidence="2" type="ORF">Slati_0220200</name>
</gene>
<dbReference type="EMBL" id="JACGWN010000001">
    <property type="protein sequence ID" value="KAL0463326.1"/>
    <property type="molecule type" value="Genomic_DNA"/>
</dbReference>
<dbReference type="Pfam" id="PF13456">
    <property type="entry name" value="RVT_3"/>
    <property type="match status" value="1"/>
</dbReference>
<dbReference type="InterPro" id="IPR036397">
    <property type="entry name" value="RNaseH_sf"/>
</dbReference>
<dbReference type="GO" id="GO:0004523">
    <property type="term" value="F:RNA-DNA hybrid ribonuclease activity"/>
    <property type="evidence" value="ECO:0007669"/>
    <property type="project" value="InterPro"/>
</dbReference>
<dbReference type="AlphaFoldDB" id="A0AAW2YCB1"/>
<dbReference type="PANTHER" id="PTHR48475">
    <property type="entry name" value="RIBONUCLEASE H"/>
    <property type="match status" value="1"/>
</dbReference>
<evidence type="ECO:0000259" key="1">
    <source>
        <dbReference type="PROSITE" id="PS50879"/>
    </source>
</evidence>
<reference evidence="2" key="2">
    <citation type="journal article" date="2024" name="Plant">
        <title>Genomic evolution and insights into agronomic trait innovations of Sesamum species.</title>
        <authorList>
            <person name="Miao H."/>
            <person name="Wang L."/>
            <person name="Qu L."/>
            <person name="Liu H."/>
            <person name="Sun Y."/>
            <person name="Le M."/>
            <person name="Wang Q."/>
            <person name="Wei S."/>
            <person name="Zheng Y."/>
            <person name="Lin W."/>
            <person name="Duan Y."/>
            <person name="Cao H."/>
            <person name="Xiong S."/>
            <person name="Wang X."/>
            <person name="Wei L."/>
            <person name="Li C."/>
            <person name="Ma Q."/>
            <person name="Ju M."/>
            <person name="Zhao R."/>
            <person name="Li G."/>
            <person name="Mu C."/>
            <person name="Tian Q."/>
            <person name="Mei H."/>
            <person name="Zhang T."/>
            <person name="Gao T."/>
            <person name="Zhang H."/>
        </authorList>
    </citation>
    <scope>NUCLEOTIDE SEQUENCE</scope>
    <source>
        <strain evidence="2">KEN1</strain>
    </source>
</reference>
<dbReference type="CDD" id="cd09279">
    <property type="entry name" value="RNase_HI_like"/>
    <property type="match status" value="1"/>
</dbReference>
<dbReference type="GO" id="GO:0003676">
    <property type="term" value="F:nucleic acid binding"/>
    <property type="evidence" value="ECO:0007669"/>
    <property type="project" value="InterPro"/>
</dbReference>
<feature type="domain" description="RNase H type-1" evidence="1">
    <location>
        <begin position="43"/>
        <end position="149"/>
    </location>
</feature>
<proteinExistence type="predicted"/>
<reference evidence="2" key="1">
    <citation type="submission" date="2020-06" db="EMBL/GenBank/DDBJ databases">
        <authorList>
            <person name="Li T."/>
            <person name="Hu X."/>
            <person name="Zhang T."/>
            <person name="Song X."/>
            <person name="Zhang H."/>
            <person name="Dai N."/>
            <person name="Sheng W."/>
            <person name="Hou X."/>
            <person name="Wei L."/>
        </authorList>
    </citation>
    <scope>NUCLEOTIDE SEQUENCE</scope>
    <source>
        <strain evidence="2">KEN1</strain>
        <tissue evidence="2">Leaf</tissue>
    </source>
</reference>
<accession>A0AAW2YCB1</accession>
<dbReference type="InterPro" id="IPR002156">
    <property type="entry name" value="RNaseH_domain"/>
</dbReference>
<comment type="caution">
    <text evidence="2">The sequence shown here is derived from an EMBL/GenBank/DDBJ whole genome shotgun (WGS) entry which is preliminary data.</text>
</comment>
<sequence length="149" mass="16932">MWIYLALSEEATSTVLTRKSKGTHLPVYYTSRLLQNAEYEAVEKEVWDLFVDGSVAEKWAGGGVVLKNSEKGDLKFAIRFEEPLSNNEAEYEALLCGLKIAQENGIRRIRVHCDSQLVVEQVTGGYEAKDDRMKKLMQKVRDQLSAFQN</sequence>
<dbReference type="PROSITE" id="PS50879">
    <property type="entry name" value="RNASE_H_1"/>
    <property type="match status" value="1"/>
</dbReference>
<name>A0AAW2YCB1_9LAMI</name>
<dbReference type="InterPro" id="IPR012337">
    <property type="entry name" value="RNaseH-like_sf"/>
</dbReference>